<evidence type="ECO:0000256" key="5">
    <source>
        <dbReference type="ARBA" id="ARBA00022448"/>
    </source>
</evidence>
<feature type="transmembrane region" description="Helical" evidence="14">
    <location>
        <begin position="171"/>
        <end position="192"/>
    </location>
</feature>
<keyword evidence="11 14" id="KW-0472">Membrane</keyword>
<feature type="transmembrane region" description="Helical" evidence="14">
    <location>
        <begin position="141"/>
        <end position="159"/>
    </location>
</feature>
<feature type="transmembrane region" description="Helical" evidence="14">
    <location>
        <begin position="250"/>
        <end position="266"/>
    </location>
</feature>
<accession>Q697F7</accession>
<geneLocation type="mitochondrion" evidence="15"/>
<protein>
    <recommendedName>
        <fullName evidence="4 13">NADH-ubiquinone oxidoreductase chain 1</fullName>
        <ecNumber evidence="13">7.1.1.2</ecNumber>
    </recommendedName>
</protein>
<keyword evidence="12" id="KW-0520">NAD</keyword>
<evidence type="ECO:0000256" key="14">
    <source>
        <dbReference type="SAM" id="Phobius"/>
    </source>
</evidence>
<reference evidence="15" key="1">
    <citation type="journal article" date="2004" name="BMC Evol. Biol.">
        <title>Organization of the mitochondrial genomes of whiteflies, aphids, and psyllids (Hemiptera, Sternorrhyncha).</title>
        <authorList>
            <person name="Thao M.L."/>
            <person name="Baumann L."/>
            <person name="Baumann P."/>
        </authorList>
    </citation>
    <scope>NUCLEOTIDE SEQUENCE</scope>
</reference>
<evidence type="ECO:0000256" key="10">
    <source>
        <dbReference type="ARBA" id="ARBA00023128"/>
    </source>
</evidence>
<evidence type="ECO:0000256" key="8">
    <source>
        <dbReference type="ARBA" id="ARBA00022989"/>
    </source>
</evidence>
<dbReference type="PROSITE" id="PS00668">
    <property type="entry name" value="COMPLEX1_ND1_2"/>
    <property type="match status" value="1"/>
</dbReference>
<feature type="transmembrane region" description="Helical" evidence="14">
    <location>
        <begin position="102"/>
        <end position="120"/>
    </location>
</feature>
<organism evidence="15">
    <name type="scientific">Neomaskellia andropogonis</name>
    <name type="common">Sugarcane whitefly</name>
    <dbReference type="NCBI Taxonomy" id="266944"/>
    <lineage>
        <taxon>Eukaryota</taxon>
        <taxon>Metazoa</taxon>
        <taxon>Ecdysozoa</taxon>
        <taxon>Arthropoda</taxon>
        <taxon>Hexapoda</taxon>
        <taxon>Insecta</taxon>
        <taxon>Pterygota</taxon>
        <taxon>Neoptera</taxon>
        <taxon>Paraneoptera</taxon>
        <taxon>Hemiptera</taxon>
        <taxon>Sternorrhyncha</taxon>
        <taxon>Aleyrodoidea</taxon>
        <taxon>Aleyrodidae</taxon>
        <taxon>Aleyrodinae</taxon>
        <taxon>Neomaskellia</taxon>
    </lineage>
</organism>
<dbReference type="EC" id="7.1.1.2" evidence="13"/>
<evidence type="ECO:0000256" key="4">
    <source>
        <dbReference type="ARBA" id="ARBA00021009"/>
    </source>
</evidence>
<evidence type="ECO:0000256" key="3">
    <source>
        <dbReference type="ARBA" id="ARBA00010535"/>
    </source>
</evidence>
<evidence type="ECO:0000256" key="1">
    <source>
        <dbReference type="ARBA" id="ARBA00003257"/>
    </source>
</evidence>
<dbReference type="PROSITE" id="PS00667">
    <property type="entry name" value="COMPLEX1_ND1_1"/>
    <property type="match status" value="1"/>
</dbReference>
<evidence type="ECO:0000256" key="11">
    <source>
        <dbReference type="ARBA" id="ARBA00023136"/>
    </source>
</evidence>
<evidence type="ECO:0000256" key="13">
    <source>
        <dbReference type="RuleBase" id="RU000473"/>
    </source>
</evidence>
<comment type="function">
    <text evidence="1">Core subunit of the mitochondrial membrane respiratory chain NADH dehydrogenase (Complex I) that is believed to belong to the minimal assembly required for catalysis. Complex I functions in the transfer of electrons from NADH to the respiratory chain. The immediate electron acceptor for the enzyme is believed to be ubiquinone.</text>
</comment>
<name>Q697F7_NEOAD</name>
<evidence type="ECO:0000313" key="15">
    <source>
        <dbReference type="EMBL" id="AAS75445.1"/>
    </source>
</evidence>
<dbReference type="AlphaFoldDB" id="Q697F7"/>
<dbReference type="GO" id="GO:0008137">
    <property type="term" value="F:NADH dehydrogenase (ubiquinone) activity"/>
    <property type="evidence" value="ECO:0007669"/>
    <property type="project" value="UniProtKB-EC"/>
</dbReference>
<dbReference type="InterPro" id="IPR018086">
    <property type="entry name" value="NADH_UbQ_OxRdtase_su1_CS"/>
</dbReference>
<evidence type="ECO:0000256" key="6">
    <source>
        <dbReference type="ARBA" id="ARBA00022692"/>
    </source>
</evidence>
<keyword evidence="8 14" id="KW-1133">Transmembrane helix</keyword>
<feature type="transmembrane region" description="Helical" evidence="14">
    <location>
        <begin position="278"/>
        <end position="298"/>
    </location>
</feature>
<dbReference type="EMBL" id="AY572539">
    <property type="protein sequence ID" value="AAS75445.1"/>
    <property type="molecule type" value="Genomic_DNA"/>
</dbReference>
<dbReference type="GO" id="GO:0005743">
    <property type="term" value="C:mitochondrial inner membrane"/>
    <property type="evidence" value="ECO:0007669"/>
    <property type="project" value="UniProtKB-SubCell"/>
</dbReference>
<gene>
    <name evidence="15" type="primary">ND1</name>
</gene>
<feature type="transmembrane region" description="Helical" evidence="14">
    <location>
        <begin position="6"/>
        <end position="25"/>
    </location>
</feature>
<keyword evidence="7" id="KW-0999">Mitochondrion inner membrane</keyword>
<comment type="similarity">
    <text evidence="3 12">Belongs to the complex I subunit 1 family.</text>
</comment>
<comment type="catalytic activity">
    <reaction evidence="13">
        <text>a ubiquinone + NADH + 5 H(+)(in) = a ubiquinol + NAD(+) + 4 H(+)(out)</text>
        <dbReference type="Rhea" id="RHEA:29091"/>
        <dbReference type="Rhea" id="RHEA-COMP:9565"/>
        <dbReference type="Rhea" id="RHEA-COMP:9566"/>
        <dbReference type="ChEBI" id="CHEBI:15378"/>
        <dbReference type="ChEBI" id="CHEBI:16389"/>
        <dbReference type="ChEBI" id="CHEBI:17976"/>
        <dbReference type="ChEBI" id="CHEBI:57540"/>
        <dbReference type="ChEBI" id="CHEBI:57945"/>
        <dbReference type="EC" id="7.1.1.2"/>
    </reaction>
</comment>
<dbReference type="Pfam" id="PF00146">
    <property type="entry name" value="NADHdh"/>
    <property type="match status" value="1"/>
</dbReference>
<dbReference type="InterPro" id="IPR001694">
    <property type="entry name" value="NADH_UbQ_OxRdtase_su1/FPO"/>
</dbReference>
<keyword evidence="5" id="KW-0813">Transport</keyword>
<sequence>MMKTLINFLFLIIFTLMSIAFFTLLERKMISYTRNRMGPMKTSFMGTLQPIADAIKLLSKELKMNLKSNTTLFIFLPLIDILISISVWLISPFSSIFNFMKMSFFFLMSCMAINTITILLKSWSSNSNYAMIALIRSVAQLISYEINLIMIIMIIMMLMEQMNLNLSMTLKYLSLFISQPMLTIIWMITILAETNRTPFDFAESESGLISGFNIEYASKSFVFLFLAEYSKILCFSMISAQMFLMFKSNILMLISFIMFSLSFIWIRTTFVRFRYDKLMKFNWTQMLPFLMMMILFYFDYKVYCAIFS</sequence>
<feature type="transmembrane region" description="Helical" evidence="14">
    <location>
        <begin position="70"/>
        <end position="90"/>
    </location>
</feature>
<evidence type="ECO:0000256" key="7">
    <source>
        <dbReference type="ARBA" id="ARBA00022792"/>
    </source>
</evidence>
<evidence type="ECO:0000256" key="2">
    <source>
        <dbReference type="ARBA" id="ARBA00004448"/>
    </source>
</evidence>
<proteinExistence type="inferred from homology"/>
<comment type="subcellular location">
    <subcellularLocation>
        <location evidence="2 12">Mitochondrion inner membrane</location>
        <topology evidence="2 12">Multi-pass membrane protein</topology>
    </subcellularLocation>
</comment>
<keyword evidence="10 13" id="KW-0496">Mitochondrion</keyword>
<dbReference type="PANTHER" id="PTHR11432:SF3">
    <property type="entry name" value="NADH-UBIQUINONE OXIDOREDUCTASE CHAIN 1"/>
    <property type="match status" value="1"/>
</dbReference>
<dbReference type="PANTHER" id="PTHR11432">
    <property type="entry name" value="NADH DEHYDROGENASE SUBUNIT 1"/>
    <property type="match status" value="1"/>
</dbReference>
<keyword evidence="6 12" id="KW-0812">Transmembrane</keyword>
<evidence type="ECO:0000256" key="12">
    <source>
        <dbReference type="RuleBase" id="RU000471"/>
    </source>
</evidence>
<dbReference type="GO" id="GO:0009060">
    <property type="term" value="P:aerobic respiration"/>
    <property type="evidence" value="ECO:0007669"/>
    <property type="project" value="TreeGrafter"/>
</dbReference>
<evidence type="ECO:0000256" key="9">
    <source>
        <dbReference type="ARBA" id="ARBA00023075"/>
    </source>
</evidence>
<dbReference type="GO" id="GO:0003954">
    <property type="term" value="F:NADH dehydrogenase activity"/>
    <property type="evidence" value="ECO:0007669"/>
    <property type="project" value="TreeGrafter"/>
</dbReference>
<keyword evidence="9 13" id="KW-0830">Ubiquinone</keyword>